<keyword evidence="1" id="KW-1133">Transmembrane helix</keyword>
<protein>
    <recommendedName>
        <fullName evidence="2">DUF6533 domain-containing protein</fullName>
    </recommendedName>
</protein>
<sequence length="311" mass="35528">MPSPGGQAKATCDVGRLQLREPNQVWIVRTVYEGHPKPKALGWIKGQYTNIAGLVLLIYDQIITWDKEVNRVWLSSDWVLKIMFFFGRYWALAIQIINLVATHPNILEKQLVNCHKWFGFQTGAVVLLLINLQLILKLRVYALYERSKKMAGFLFCGFICYIAVMFWLGSKFILALKLDSNCMVMEEFDPTTTIAFCATSMLDLGILWGLMVNKYRDALRYGWSTNPILRLVMRDTSWSCLAIFCLFIALLPYTLVVHQVGHIIYCLLCCLVSILTCRTILNMRGLSHSDGPLSIDITTMELELTDITPLE</sequence>
<comment type="caution">
    <text evidence="3">The sequence shown here is derived from an EMBL/GenBank/DDBJ whole genome shotgun (WGS) entry which is preliminary data.</text>
</comment>
<dbReference type="InterPro" id="IPR045340">
    <property type="entry name" value="DUF6533"/>
</dbReference>
<feature type="transmembrane region" description="Helical" evidence="1">
    <location>
        <begin position="236"/>
        <end position="256"/>
    </location>
</feature>
<organism evidence="3 4">
    <name type="scientific">Agaricus bisporus var. burnettii</name>
    <dbReference type="NCBI Taxonomy" id="192524"/>
    <lineage>
        <taxon>Eukaryota</taxon>
        <taxon>Fungi</taxon>
        <taxon>Dikarya</taxon>
        <taxon>Basidiomycota</taxon>
        <taxon>Agaricomycotina</taxon>
        <taxon>Agaricomycetes</taxon>
        <taxon>Agaricomycetidae</taxon>
        <taxon>Agaricales</taxon>
        <taxon>Agaricineae</taxon>
        <taxon>Agaricaceae</taxon>
        <taxon>Agaricus</taxon>
    </lineage>
</organism>
<reference evidence="3 4" key="1">
    <citation type="journal article" name="Sci. Rep.">
        <title>Telomere-to-telomere assembled and centromere annotated genomes of the two main subspecies of the button mushroom Agaricus bisporus reveal especially polymorphic chromosome ends.</title>
        <authorList>
            <person name="Sonnenberg A.S.M."/>
            <person name="Sedaghat-Telgerd N."/>
            <person name="Lavrijssen B."/>
            <person name="Ohm R.A."/>
            <person name="Hendrickx P.M."/>
            <person name="Scholtmeijer K."/>
            <person name="Baars J.J.P."/>
            <person name="van Peer A."/>
        </authorList>
    </citation>
    <scope>NUCLEOTIDE SEQUENCE [LARGE SCALE GENOMIC DNA]</scope>
    <source>
        <strain evidence="3 4">H119_p4</strain>
    </source>
</reference>
<feature type="transmembrane region" description="Helical" evidence="1">
    <location>
        <begin position="262"/>
        <end position="281"/>
    </location>
</feature>
<feature type="transmembrane region" description="Helical" evidence="1">
    <location>
        <begin position="150"/>
        <end position="173"/>
    </location>
</feature>
<dbReference type="Pfam" id="PF20151">
    <property type="entry name" value="DUF6533"/>
    <property type="match status" value="1"/>
</dbReference>
<feature type="transmembrane region" description="Helical" evidence="1">
    <location>
        <begin position="193"/>
        <end position="215"/>
    </location>
</feature>
<evidence type="ECO:0000313" key="3">
    <source>
        <dbReference type="EMBL" id="KAF7773427.1"/>
    </source>
</evidence>
<keyword evidence="1" id="KW-0812">Transmembrane</keyword>
<feature type="transmembrane region" description="Helical" evidence="1">
    <location>
        <begin position="78"/>
        <end position="97"/>
    </location>
</feature>
<evidence type="ECO:0000313" key="4">
    <source>
        <dbReference type="Proteomes" id="UP000629468"/>
    </source>
</evidence>
<dbReference type="Proteomes" id="UP000629468">
    <property type="component" value="Unassembled WGS sequence"/>
</dbReference>
<gene>
    <name evidence="3" type="ORF">Agabi119p4_5594</name>
</gene>
<keyword evidence="1" id="KW-0472">Membrane</keyword>
<feature type="transmembrane region" description="Helical" evidence="1">
    <location>
        <begin position="117"/>
        <end position="138"/>
    </location>
</feature>
<accession>A0A8H7KGK1</accession>
<dbReference type="AlphaFoldDB" id="A0A8H7KGK1"/>
<proteinExistence type="predicted"/>
<name>A0A8H7KGK1_AGABI</name>
<feature type="domain" description="DUF6533" evidence="2">
    <location>
        <begin position="48"/>
        <end position="93"/>
    </location>
</feature>
<evidence type="ECO:0000259" key="2">
    <source>
        <dbReference type="Pfam" id="PF20151"/>
    </source>
</evidence>
<dbReference type="EMBL" id="JABXXO010000007">
    <property type="protein sequence ID" value="KAF7773427.1"/>
    <property type="molecule type" value="Genomic_DNA"/>
</dbReference>
<evidence type="ECO:0000256" key="1">
    <source>
        <dbReference type="SAM" id="Phobius"/>
    </source>
</evidence>